<dbReference type="InterPro" id="IPR012337">
    <property type="entry name" value="RNaseH-like_sf"/>
</dbReference>
<feature type="domain" description="DUF659" evidence="1">
    <location>
        <begin position="118"/>
        <end position="221"/>
    </location>
</feature>
<keyword evidence="3" id="KW-1185">Reference proteome</keyword>
<evidence type="ECO:0000259" key="1">
    <source>
        <dbReference type="Pfam" id="PF04937"/>
    </source>
</evidence>
<protein>
    <recommendedName>
        <fullName evidence="1">DUF659 domain-containing protein</fullName>
    </recommendedName>
</protein>
<evidence type="ECO:0000313" key="3">
    <source>
        <dbReference type="Proteomes" id="UP000585474"/>
    </source>
</evidence>
<dbReference type="Pfam" id="PF04937">
    <property type="entry name" value="DUF659"/>
    <property type="match status" value="1"/>
</dbReference>
<sequence length="222" mass="25171">MSSFQSLRPSVALGAKFDNKSLWNHVKGVAIADGGGENRTWNCNYYNKKVVGSYTKVKGHLLRLTHHNVEERDVADKEAARMFYASGLPFNFARSPYFRKYSLTLANNRSGWLIIVPPSFDRLHTTLLAQEKEHINRLLQPIKDTWKKKGVSMVSDGWSDRQRRPLINIMAASSRRSMFLKAIDASENIKDVEYVANLFIQVIKDLGEANVVQIVTDNASVN</sequence>
<gene>
    <name evidence="2" type="ORF">Acr_00g0071030</name>
</gene>
<name>A0A7J0DTJ0_9ERIC</name>
<dbReference type="Proteomes" id="UP000585474">
    <property type="component" value="Unassembled WGS sequence"/>
</dbReference>
<dbReference type="SUPFAM" id="SSF53098">
    <property type="entry name" value="Ribonuclease H-like"/>
    <property type="match status" value="1"/>
</dbReference>
<proteinExistence type="predicted"/>
<comment type="caution">
    <text evidence="2">The sequence shown here is derived from an EMBL/GenBank/DDBJ whole genome shotgun (WGS) entry which is preliminary data.</text>
</comment>
<dbReference type="EMBL" id="BJWL01000362">
    <property type="protein sequence ID" value="GFS40885.1"/>
    <property type="molecule type" value="Genomic_DNA"/>
</dbReference>
<dbReference type="InterPro" id="IPR007021">
    <property type="entry name" value="DUF659"/>
</dbReference>
<accession>A0A7J0DTJ0</accession>
<evidence type="ECO:0000313" key="2">
    <source>
        <dbReference type="EMBL" id="GFS40885.1"/>
    </source>
</evidence>
<reference evidence="3" key="1">
    <citation type="submission" date="2019-07" db="EMBL/GenBank/DDBJ databases">
        <title>De Novo Assembly of kiwifruit Actinidia rufa.</title>
        <authorList>
            <person name="Sugita-Konishi S."/>
            <person name="Sato K."/>
            <person name="Mori E."/>
            <person name="Abe Y."/>
            <person name="Kisaki G."/>
            <person name="Hamano K."/>
            <person name="Suezawa K."/>
            <person name="Otani M."/>
            <person name="Fukuda T."/>
            <person name="Manabe T."/>
            <person name="Gomi K."/>
            <person name="Tabuchi M."/>
            <person name="Akimitsu K."/>
            <person name="Kataoka I."/>
        </authorList>
    </citation>
    <scope>NUCLEOTIDE SEQUENCE [LARGE SCALE GENOMIC DNA]</scope>
    <source>
        <strain evidence="3">cv. Fuchu</strain>
    </source>
</reference>
<dbReference type="PANTHER" id="PTHR32166:SF81">
    <property type="entry name" value="OS06G0658400 PROTEIN"/>
    <property type="match status" value="1"/>
</dbReference>
<dbReference type="OrthoDB" id="1937290at2759"/>
<organism evidence="2 3">
    <name type="scientific">Actinidia rufa</name>
    <dbReference type="NCBI Taxonomy" id="165716"/>
    <lineage>
        <taxon>Eukaryota</taxon>
        <taxon>Viridiplantae</taxon>
        <taxon>Streptophyta</taxon>
        <taxon>Embryophyta</taxon>
        <taxon>Tracheophyta</taxon>
        <taxon>Spermatophyta</taxon>
        <taxon>Magnoliopsida</taxon>
        <taxon>eudicotyledons</taxon>
        <taxon>Gunneridae</taxon>
        <taxon>Pentapetalae</taxon>
        <taxon>asterids</taxon>
        <taxon>Ericales</taxon>
        <taxon>Actinidiaceae</taxon>
        <taxon>Actinidia</taxon>
    </lineage>
</organism>
<dbReference type="AlphaFoldDB" id="A0A7J0DTJ0"/>
<dbReference type="PANTHER" id="PTHR32166">
    <property type="entry name" value="OSJNBA0013A04.12 PROTEIN"/>
    <property type="match status" value="1"/>
</dbReference>